<keyword evidence="3" id="KW-1185">Reference proteome</keyword>
<name>A0AAD8YIH0_9STRA</name>
<evidence type="ECO:0000313" key="2">
    <source>
        <dbReference type="EMBL" id="KAK1745700.1"/>
    </source>
</evidence>
<sequence length="396" mass="43319">MRVFTTVLLLRAVAAFTSVPYSTRSFLSAPLNAGETCPSPLIIAGSTSECLGAAMALCAKDELLNSEDDKSRPPVPPSQMIAFFNELSDDDQQQRRALSSGTVSSIQNAIYFLGEPTSTDNTEQMLSHALQLTSRINQSSDSSDGSPMLHTSLHSNDKAKFDALSMTRNRFSFVGLHLKTKLTPSNDDGKIMLPRDDAEELGNKLQTLLDGDSQSPSSAAVTMDIRTHLAMLQANSLPRSRGMLGTNSDVWAIVDCIKDGIHADNEDSLLFEYNYDYDDPFGGCDPLLRAGNAYSISTSSSEYIKDFHKQQVMEAFSAAYTALMGSGMDPVSSICIANSVKRAFHKLGSTDGISYEPPPYTWKTIDLIVQYSRTASERVVTVNGLARKMYKEFGYR</sequence>
<comment type="caution">
    <text evidence="2">The sequence shown here is derived from an EMBL/GenBank/DDBJ whole genome shotgun (WGS) entry which is preliminary data.</text>
</comment>
<reference evidence="2" key="1">
    <citation type="submission" date="2023-06" db="EMBL/GenBank/DDBJ databases">
        <title>Survivors Of The Sea: Transcriptome response of Skeletonema marinoi to long-term dormancy.</title>
        <authorList>
            <person name="Pinder M.I.M."/>
            <person name="Kourtchenko O."/>
            <person name="Robertson E.K."/>
            <person name="Larsson T."/>
            <person name="Maumus F."/>
            <person name="Osuna-Cruz C.M."/>
            <person name="Vancaester E."/>
            <person name="Stenow R."/>
            <person name="Vandepoele K."/>
            <person name="Ploug H."/>
            <person name="Bruchert V."/>
            <person name="Godhe A."/>
            <person name="Topel M."/>
        </authorList>
    </citation>
    <scope>NUCLEOTIDE SEQUENCE</scope>
    <source>
        <strain evidence="2">R05AC</strain>
    </source>
</reference>
<accession>A0AAD8YIH0</accession>
<dbReference type="EMBL" id="JATAAI010000005">
    <property type="protein sequence ID" value="KAK1745700.1"/>
    <property type="molecule type" value="Genomic_DNA"/>
</dbReference>
<feature type="chain" id="PRO_5041954192" evidence="1">
    <location>
        <begin position="16"/>
        <end position="396"/>
    </location>
</feature>
<evidence type="ECO:0000313" key="3">
    <source>
        <dbReference type="Proteomes" id="UP001224775"/>
    </source>
</evidence>
<protein>
    <submittedName>
        <fullName evidence="2">Uncharacterized protein</fullName>
    </submittedName>
</protein>
<feature type="signal peptide" evidence="1">
    <location>
        <begin position="1"/>
        <end position="15"/>
    </location>
</feature>
<keyword evidence="1" id="KW-0732">Signal</keyword>
<dbReference type="AlphaFoldDB" id="A0AAD8YIH0"/>
<organism evidence="2 3">
    <name type="scientific">Skeletonema marinoi</name>
    <dbReference type="NCBI Taxonomy" id="267567"/>
    <lineage>
        <taxon>Eukaryota</taxon>
        <taxon>Sar</taxon>
        <taxon>Stramenopiles</taxon>
        <taxon>Ochrophyta</taxon>
        <taxon>Bacillariophyta</taxon>
        <taxon>Coscinodiscophyceae</taxon>
        <taxon>Thalassiosirophycidae</taxon>
        <taxon>Thalassiosirales</taxon>
        <taxon>Skeletonemataceae</taxon>
        <taxon>Skeletonema</taxon>
        <taxon>Skeletonema marinoi-dohrnii complex</taxon>
    </lineage>
</organism>
<evidence type="ECO:0000256" key="1">
    <source>
        <dbReference type="SAM" id="SignalP"/>
    </source>
</evidence>
<gene>
    <name evidence="2" type="ORF">QTG54_003624</name>
</gene>
<proteinExistence type="predicted"/>
<dbReference type="Proteomes" id="UP001224775">
    <property type="component" value="Unassembled WGS sequence"/>
</dbReference>